<sequence>MSGSTRGNTVTSDKPVQAQLITGDINEQYKMRWYSLTPTEKWSDVYYAPVAEEVGSTGFWFYDPGATTITTVSFQSMSCASQIR</sequence>
<reference evidence="1 2" key="1">
    <citation type="submission" date="2016-10" db="EMBL/GenBank/DDBJ databases">
        <authorList>
            <person name="de Groot N.N."/>
        </authorList>
    </citation>
    <scope>NUCLEOTIDE SEQUENCE [LARGE SCALE GENOMIC DNA]</scope>
    <source>
        <strain evidence="1 2">ATCC 35022</strain>
    </source>
</reference>
<gene>
    <name evidence="1" type="ORF">SAMN02982931_04644</name>
</gene>
<dbReference type="AlphaFoldDB" id="A0A1G6EML4"/>
<dbReference type="STRING" id="665467.SAMN02982931_04644"/>
<dbReference type="OrthoDB" id="5405523at2"/>
<evidence type="ECO:0000313" key="2">
    <source>
        <dbReference type="Proteomes" id="UP000199071"/>
    </source>
</evidence>
<evidence type="ECO:0000313" key="1">
    <source>
        <dbReference type="EMBL" id="SDB58125.1"/>
    </source>
</evidence>
<protein>
    <submittedName>
        <fullName evidence="1">Uncharacterized protein</fullName>
    </submittedName>
</protein>
<dbReference type="RefSeq" id="WP_090881001.1">
    <property type="nucleotide sequence ID" value="NZ_FMXQ01000014.1"/>
</dbReference>
<dbReference type="EMBL" id="FMXQ01000014">
    <property type="protein sequence ID" value="SDB58125.1"/>
    <property type="molecule type" value="Genomic_DNA"/>
</dbReference>
<proteinExistence type="predicted"/>
<organism evidence="1 2">
    <name type="scientific">Bauldia litoralis</name>
    <dbReference type="NCBI Taxonomy" id="665467"/>
    <lineage>
        <taxon>Bacteria</taxon>
        <taxon>Pseudomonadati</taxon>
        <taxon>Pseudomonadota</taxon>
        <taxon>Alphaproteobacteria</taxon>
        <taxon>Hyphomicrobiales</taxon>
        <taxon>Kaistiaceae</taxon>
        <taxon>Bauldia</taxon>
    </lineage>
</organism>
<dbReference type="Proteomes" id="UP000199071">
    <property type="component" value="Unassembled WGS sequence"/>
</dbReference>
<keyword evidence="2" id="KW-1185">Reference proteome</keyword>
<accession>A0A1G6EML4</accession>
<name>A0A1G6EML4_9HYPH</name>